<dbReference type="GO" id="GO:0016740">
    <property type="term" value="F:transferase activity"/>
    <property type="evidence" value="ECO:0007669"/>
    <property type="project" value="UniProtKB-KW"/>
</dbReference>
<comment type="caution">
    <text evidence="1">The sequence shown here is derived from an EMBL/GenBank/DDBJ whole genome shotgun (WGS) entry which is preliminary data.</text>
</comment>
<dbReference type="EMBL" id="JACHKA010000001">
    <property type="protein sequence ID" value="MBB5986308.1"/>
    <property type="molecule type" value="Genomic_DNA"/>
</dbReference>
<name>A0ABR6NG97_9SPHN</name>
<proteinExistence type="predicted"/>
<dbReference type="Proteomes" id="UP001138540">
    <property type="component" value="Unassembled WGS sequence"/>
</dbReference>
<evidence type="ECO:0000313" key="2">
    <source>
        <dbReference type="Proteomes" id="UP001138540"/>
    </source>
</evidence>
<reference evidence="1 2" key="1">
    <citation type="submission" date="2020-08" db="EMBL/GenBank/DDBJ databases">
        <title>Exploring microbial biodiversity for novel pathways involved in the catabolism of aromatic compounds derived from lignin.</title>
        <authorList>
            <person name="Elkins J."/>
        </authorList>
    </citation>
    <scope>NUCLEOTIDE SEQUENCE [LARGE SCALE GENOMIC DNA]</scope>
    <source>
        <strain evidence="1 2">B1D3A</strain>
    </source>
</reference>
<gene>
    <name evidence="1" type="ORF">HNP60_002282</name>
</gene>
<keyword evidence="2" id="KW-1185">Reference proteome</keyword>
<accession>A0ABR6NG97</accession>
<keyword evidence="1" id="KW-0808">Transferase</keyword>
<dbReference type="RefSeq" id="WP_184153665.1">
    <property type="nucleotide sequence ID" value="NZ_JACHKA010000001.1"/>
</dbReference>
<dbReference type="EC" id="2.5.1.32" evidence="1"/>
<protein>
    <submittedName>
        <fullName evidence="1">Phytoene synthase</fullName>
        <ecNumber evidence="1">2.5.1.32</ecNumber>
    </submittedName>
</protein>
<evidence type="ECO:0000313" key="1">
    <source>
        <dbReference type="EMBL" id="MBB5986308.1"/>
    </source>
</evidence>
<sequence length="230" mass="24434">MNGSPQTLGPELDLPPLQRLLLAYAPADARPWQALCWQFDQRLAQVVRRGGDPTITAIRLAWWEGVLVRQEKDKGGGEPLVERWRAIAPPAAAQVAERLIDGWRVLASPEALSAEDIAAHGLARGGGLFGLLAAEAEPASGEDAEPLSRAGAIWALWDFAGHVSDAGLARQVLAVAGENGGPASLPAGRLFRPLRLAHAVALPDVRAGRVPAAGFTLRHYGRLLRASLRG</sequence>
<organism evidence="1 2">
    <name type="scientific">Sphingobium lignivorans</name>
    <dbReference type="NCBI Taxonomy" id="2735886"/>
    <lineage>
        <taxon>Bacteria</taxon>
        <taxon>Pseudomonadati</taxon>
        <taxon>Pseudomonadota</taxon>
        <taxon>Alphaproteobacteria</taxon>
        <taxon>Sphingomonadales</taxon>
        <taxon>Sphingomonadaceae</taxon>
        <taxon>Sphingobium</taxon>
    </lineage>
</organism>